<proteinExistence type="predicted"/>
<feature type="transmembrane region" description="Helical" evidence="1">
    <location>
        <begin position="54"/>
        <end position="71"/>
    </location>
</feature>
<keyword evidence="1" id="KW-1133">Transmembrane helix</keyword>
<organism evidence="2 3">
    <name type="scientific">Natronosporangium hydrolyticum</name>
    <dbReference type="NCBI Taxonomy" id="2811111"/>
    <lineage>
        <taxon>Bacteria</taxon>
        <taxon>Bacillati</taxon>
        <taxon>Actinomycetota</taxon>
        <taxon>Actinomycetes</taxon>
        <taxon>Micromonosporales</taxon>
        <taxon>Micromonosporaceae</taxon>
        <taxon>Natronosporangium</taxon>
    </lineage>
</organism>
<dbReference type="KEGG" id="nhy:JQS43_22245"/>
<feature type="transmembrane region" description="Helical" evidence="1">
    <location>
        <begin position="117"/>
        <end position="139"/>
    </location>
</feature>
<evidence type="ECO:0000313" key="2">
    <source>
        <dbReference type="EMBL" id="QSB14206.1"/>
    </source>
</evidence>
<dbReference type="Proteomes" id="UP000662857">
    <property type="component" value="Chromosome"/>
</dbReference>
<dbReference type="EMBL" id="CP070499">
    <property type="protein sequence ID" value="QSB14206.1"/>
    <property type="molecule type" value="Genomic_DNA"/>
</dbReference>
<gene>
    <name evidence="2" type="ORF">JQS43_22245</name>
</gene>
<dbReference type="RefSeq" id="WP_239676324.1">
    <property type="nucleotide sequence ID" value="NZ_CP070499.1"/>
</dbReference>
<name>A0A895YI15_9ACTN</name>
<feature type="transmembrane region" description="Helical" evidence="1">
    <location>
        <begin position="16"/>
        <end position="42"/>
    </location>
</feature>
<evidence type="ECO:0000256" key="1">
    <source>
        <dbReference type="SAM" id="Phobius"/>
    </source>
</evidence>
<sequence length="149" mass="14996">MSVPSATVAPARPAGLIAALLVPIVLGSLACAAIAAAVGTIATIPSEFMPFTPGAYISAATIGVIAGMIGWEVVRRRAANPAAVLRILVPVVVPVSLVPDVMLGVSESSPGTTWPGVIGLMVMHLAVAAIAVASFVKFLPLAHRDRPGS</sequence>
<evidence type="ECO:0000313" key="3">
    <source>
        <dbReference type="Proteomes" id="UP000662857"/>
    </source>
</evidence>
<reference evidence="2" key="1">
    <citation type="submission" date="2021-02" db="EMBL/GenBank/DDBJ databases">
        <title>Natrosporangium hydrolyticum gen. nov., sp. nov, a haloalkaliphilic actinobacterium from a soda solonchak soil.</title>
        <authorList>
            <person name="Sorokin D.Y."/>
            <person name="Khijniak T.V."/>
            <person name="Zakharycheva A.P."/>
            <person name="Boueva O.V."/>
            <person name="Ariskina E.V."/>
            <person name="Hahnke R.L."/>
            <person name="Bunk B."/>
            <person name="Sproer C."/>
            <person name="Schumann P."/>
            <person name="Evtushenko L.I."/>
            <person name="Kublanov I.V."/>
        </authorList>
    </citation>
    <scope>NUCLEOTIDE SEQUENCE</scope>
    <source>
        <strain evidence="2">DSM 106523</strain>
    </source>
</reference>
<keyword evidence="3" id="KW-1185">Reference proteome</keyword>
<protein>
    <submittedName>
        <fullName evidence="2">Uncharacterized protein</fullName>
    </submittedName>
</protein>
<feature type="transmembrane region" description="Helical" evidence="1">
    <location>
        <begin position="83"/>
        <end position="105"/>
    </location>
</feature>
<keyword evidence="1" id="KW-0812">Transmembrane</keyword>
<dbReference type="AlphaFoldDB" id="A0A895YI15"/>
<accession>A0A895YI15</accession>
<keyword evidence="1" id="KW-0472">Membrane</keyword>